<name>A0A1A9ZYM5_GLOPL</name>
<dbReference type="AlphaFoldDB" id="A0A1A9ZYM5"/>
<evidence type="ECO:0000313" key="2">
    <source>
        <dbReference type="Proteomes" id="UP000092445"/>
    </source>
</evidence>
<reference evidence="2" key="1">
    <citation type="submission" date="2014-03" db="EMBL/GenBank/DDBJ databases">
        <authorList>
            <person name="Aksoy S."/>
            <person name="Warren W."/>
            <person name="Wilson R.K."/>
        </authorList>
    </citation>
    <scope>NUCLEOTIDE SEQUENCE [LARGE SCALE GENOMIC DNA]</scope>
    <source>
        <strain evidence="2">IAEA</strain>
    </source>
</reference>
<dbReference type="VEuPathDB" id="VectorBase:GPAI029025"/>
<reference evidence="1" key="2">
    <citation type="submission" date="2020-05" db="UniProtKB">
        <authorList>
            <consortium name="EnsemblMetazoa"/>
        </authorList>
    </citation>
    <scope>IDENTIFICATION</scope>
    <source>
        <strain evidence="1">IAEA</strain>
    </source>
</reference>
<organism evidence="1 2">
    <name type="scientific">Glossina pallidipes</name>
    <name type="common">Tsetse fly</name>
    <dbReference type="NCBI Taxonomy" id="7398"/>
    <lineage>
        <taxon>Eukaryota</taxon>
        <taxon>Metazoa</taxon>
        <taxon>Ecdysozoa</taxon>
        <taxon>Arthropoda</taxon>
        <taxon>Hexapoda</taxon>
        <taxon>Insecta</taxon>
        <taxon>Pterygota</taxon>
        <taxon>Neoptera</taxon>
        <taxon>Endopterygota</taxon>
        <taxon>Diptera</taxon>
        <taxon>Brachycera</taxon>
        <taxon>Muscomorpha</taxon>
        <taxon>Hippoboscoidea</taxon>
        <taxon>Glossinidae</taxon>
        <taxon>Glossina</taxon>
    </lineage>
</organism>
<sequence length="254" mass="28707">MDTDTEDFLDEMTQVEVVDEMTGEQMPQVEVIDEMTGEQTPINVQSGSVYSFDTFIASSNIYDEGPSTSARASRKCIQPKIQKYKEVQVDVDVMPDMKALREVVKSLTLHKIVQLHFDEVYTSHDTRYSRSADRLYECAYVNGKTQPCKTIICFGVRSILTPFNMLLAAIADISTRYQDSAKFFHTILDAIEEIGLNLKAVILGKKRRHSVKCWTAITATDCTFLQQYDAGGLKGSIKYEASAWTKSEEDIQLH</sequence>
<accession>A0A1A9ZYM5</accession>
<keyword evidence="2" id="KW-1185">Reference proteome</keyword>
<proteinExistence type="predicted"/>
<dbReference type="Proteomes" id="UP000092445">
    <property type="component" value="Unassembled WGS sequence"/>
</dbReference>
<dbReference type="EnsemblMetazoa" id="GPAI029025-RA">
    <property type="protein sequence ID" value="GPAI029025-PA"/>
    <property type="gene ID" value="GPAI029025"/>
</dbReference>
<evidence type="ECO:0000313" key="1">
    <source>
        <dbReference type="EnsemblMetazoa" id="GPAI029025-PA"/>
    </source>
</evidence>
<protein>
    <submittedName>
        <fullName evidence="1">Uncharacterized protein</fullName>
    </submittedName>
</protein>
<dbReference type="STRING" id="7398.A0A1A9ZYM5"/>